<dbReference type="PANTHER" id="PTHR30329:SF21">
    <property type="entry name" value="LIPOPROTEIN YIAD-RELATED"/>
    <property type="match status" value="1"/>
</dbReference>
<dbReference type="Gene3D" id="3.30.1330.60">
    <property type="entry name" value="OmpA-like domain"/>
    <property type="match status" value="2"/>
</dbReference>
<proteinExistence type="predicted"/>
<dbReference type="InterPro" id="IPR050330">
    <property type="entry name" value="Bact_OuterMem_StrucFunc"/>
</dbReference>
<accession>A0A495MIX3</accession>
<dbReference type="InterPro" id="IPR036737">
    <property type="entry name" value="OmpA-like_sf"/>
</dbReference>
<protein>
    <submittedName>
        <fullName evidence="3">Outer membrane protein OmpA-like peptidoglycan-associated protein</fullName>
    </submittedName>
</protein>
<dbReference type="EMBL" id="RBLC01000001">
    <property type="protein sequence ID" value="RKS25295.1"/>
    <property type="molecule type" value="Genomic_DNA"/>
</dbReference>
<dbReference type="Proteomes" id="UP000277579">
    <property type="component" value="Unassembled WGS sequence"/>
</dbReference>
<sequence length="286" mass="32859">MRQFRLSHFLFWRNKNLILPFAVKTINVRQKITTAFLLLFSTFIYSQENRFQVFFDFDISETNTTSSNKLSQWISENPTAIIDKIYGYCDAVGTMEYNDALSVKRAEYVLQTLKANSIKINEAIELKGFGEQFAQATVQEANRKVTVYYTIPQKEVPKSKLSEEIKTLKTGDKLTLKNLNFYDRSGIIVPASEPILRELLTILTEKPNLKIEIQGHICCQLGTDLEDIATIRAKAIYNYLIANGISSSRLKYKGFGSTKPIHPIPEKNEQERNENRRVEILVLQSE</sequence>
<organism evidence="3 4">
    <name type="scientific">Flavobacterium endophyticum</name>
    <dbReference type="NCBI Taxonomy" id="1540163"/>
    <lineage>
        <taxon>Bacteria</taxon>
        <taxon>Pseudomonadati</taxon>
        <taxon>Bacteroidota</taxon>
        <taxon>Flavobacteriia</taxon>
        <taxon>Flavobacteriales</taxon>
        <taxon>Flavobacteriaceae</taxon>
        <taxon>Flavobacterium</taxon>
    </lineage>
</organism>
<dbReference type="InterPro" id="IPR006665">
    <property type="entry name" value="OmpA-like"/>
</dbReference>
<evidence type="ECO:0000256" key="1">
    <source>
        <dbReference type="PROSITE-ProRule" id="PRU00473"/>
    </source>
</evidence>
<dbReference type="CDD" id="cd07185">
    <property type="entry name" value="OmpA_C-like"/>
    <property type="match status" value="1"/>
</dbReference>
<evidence type="ECO:0000313" key="4">
    <source>
        <dbReference type="Proteomes" id="UP000277579"/>
    </source>
</evidence>
<gene>
    <name evidence="3" type="ORF">CLV94_0325</name>
</gene>
<evidence type="ECO:0000259" key="2">
    <source>
        <dbReference type="PROSITE" id="PS51123"/>
    </source>
</evidence>
<dbReference type="SUPFAM" id="SSF103088">
    <property type="entry name" value="OmpA-like"/>
    <property type="match status" value="2"/>
</dbReference>
<reference evidence="3 4" key="1">
    <citation type="submission" date="2018-10" db="EMBL/GenBank/DDBJ databases">
        <title>Genomic Encyclopedia of Archaeal and Bacterial Type Strains, Phase II (KMG-II): from individual species to whole genera.</title>
        <authorList>
            <person name="Goeker M."/>
        </authorList>
    </citation>
    <scope>NUCLEOTIDE SEQUENCE [LARGE SCALE GENOMIC DNA]</scope>
    <source>
        <strain evidence="3 4">DSM 29537</strain>
    </source>
</reference>
<dbReference type="GO" id="GO:0016020">
    <property type="term" value="C:membrane"/>
    <property type="evidence" value="ECO:0007669"/>
    <property type="project" value="UniProtKB-UniRule"/>
</dbReference>
<name>A0A495MIX3_9FLAO</name>
<comment type="caution">
    <text evidence="3">The sequence shown here is derived from an EMBL/GenBank/DDBJ whole genome shotgun (WGS) entry which is preliminary data.</text>
</comment>
<keyword evidence="1" id="KW-0472">Membrane</keyword>
<feature type="domain" description="OmpA-like" evidence="2">
    <location>
        <begin position="168"/>
        <end position="286"/>
    </location>
</feature>
<evidence type="ECO:0000313" key="3">
    <source>
        <dbReference type="EMBL" id="RKS25295.1"/>
    </source>
</evidence>
<dbReference type="PANTHER" id="PTHR30329">
    <property type="entry name" value="STATOR ELEMENT OF FLAGELLAR MOTOR COMPLEX"/>
    <property type="match status" value="1"/>
</dbReference>
<dbReference type="PROSITE" id="PS51123">
    <property type="entry name" value="OMPA_2"/>
    <property type="match status" value="1"/>
</dbReference>
<dbReference type="AlphaFoldDB" id="A0A495MIX3"/>
<dbReference type="Pfam" id="PF00691">
    <property type="entry name" value="OmpA"/>
    <property type="match status" value="2"/>
</dbReference>
<keyword evidence="4" id="KW-1185">Reference proteome</keyword>